<gene>
    <name evidence="2" type="ORF">PYK22_01215</name>
</gene>
<dbReference type="STRING" id="454194.PYK22_01215"/>
<evidence type="ECO:0000259" key="1">
    <source>
        <dbReference type="Pfam" id="PF00535"/>
    </source>
</evidence>
<proteinExistence type="predicted"/>
<dbReference type="OrthoDB" id="9813495at2"/>
<dbReference type="InterPro" id="IPR029044">
    <property type="entry name" value="Nucleotide-diphossugar_trans"/>
</dbReference>
<reference evidence="2 3" key="2">
    <citation type="submission" date="2015-01" db="EMBL/GenBank/DDBJ databases">
        <title>Complete genome sequence of Pyrinomonas methylaliphatogenes type strain K22T.</title>
        <authorList>
            <person name="Lee K.C.Y."/>
            <person name="Power J.F."/>
            <person name="Dunfield P.F."/>
            <person name="Morgan X.C."/>
            <person name="Huttenhower C."/>
            <person name="Stott M.B."/>
        </authorList>
    </citation>
    <scope>NUCLEOTIDE SEQUENCE [LARGE SCALE GENOMIC DNA]</scope>
    <source>
        <strain evidence="2 3">K22</strain>
    </source>
</reference>
<feature type="domain" description="Glycosyltransferase 2-like" evidence="1">
    <location>
        <begin position="4"/>
        <end position="166"/>
    </location>
</feature>
<accession>A0A0B6WWU4</accession>
<reference evidence="2 3" key="1">
    <citation type="submission" date="2013-12" db="EMBL/GenBank/DDBJ databases">
        <authorList>
            <person name="Stott M."/>
        </authorList>
    </citation>
    <scope>NUCLEOTIDE SEQUENCE [LARGE SCALE GENOMIC DNA]</scope>
    <source>
        <strain evidence="2 3">K22</strain>
    </source>
</reference>
<sequence length="291" mass="33100">MRLSVIIPCFNAARTLSCQLEAFAAQEWDGEWEVIVVDNLSTDDTQRVARKHSGKLPRLRIVEAEAKRGRAYARNFGARVASGEALAFCDADDQVAPGWLAAIGAALKRGDLAASRFDVTKLNPVWLQSVHRNPQETGLQRMRFFPYLFHAGGSGLGVKRKWHERLGGFNETLPVLEDAEYCFRAQILGARICYAESAVVHVRYRAGWLTLFNQARLWAVYNVLIYKRYGLCNGHRVPRAWRNYLDDWRRFLWRLRRARDRASFAECVWRAGWQVGLLQGSIAFGSAPVSL</sequence>
<dbReference type="InterPro" id="IPR001173">
    <property type="entry name" value="Glyco_trans_2-like"/>
</dbReference>
<organism evidence="2 3">
    <name type="scientific">Pyrinomonas methylaliphatogenes</name>
    <dbReference type="NCBI Taxonomy" id="454194"/>
    <lineage>
        <taxon>Bacteria</taxon>
        <taxon>Pseudomonadati</taxon>
        <taxon>Acidobacteriota</taxon>
        <taxon>Blastocatellia</taxon>
        <taxon>Blastocatellales</taxon>
        <taxon>Pyrinomonadaceae</taxon>
        <taxon>Pyrinomonas</taxon>
    </lineage>
</organism>
<evidence type="ECO:0000313" key="3">
    <source>
        <dbReference type="Proteomes" id="UP000031518"/>
    </source>
</evidence>
<dbReference type="EMBL" id="CBXV010000004">
    <property type="protein sequence ID" value="CDM65217.1"/>
    <property type="molecule type" value="Genomic_DNA"/>
</dbReference>
<dbReference type="PANTHER" id="PTHR43685:SF12">
    <property type="entry name" value="GLYCOSYL TRANSFERASE FAMILY 2"/>
    <property type="match status" value="1"/>
</dbReference>
<name>A0A0B6WWU4_9BACT</name>
<evidence type="ECO:0000313" key="2">
    <source>
        <dbReference type="EMBL" id="CDM65217.1"/>
    </source>
</evidence>
<dbReference type="InterPro" id="IPR050834">
    <property type="entry name" value="Glycosyltransf_2"/>
</dbReference>
<dbReference type="SUPFAM" id="SSF53448">
    <property type="entry name" value="Nucleotide-diphospho-sugar transferases"/>
    <property type="match status" value="1"/>
</dbReference>
<dbReference type="Pfam" id="PF00535">
    <property type="entry name" value="Glycos_transf_2"/>
    <property type="match status" value="1"/>
</dbReference>
<keyword evidence="3" id="KW-1185">Reference proteome</keyword>
<protein>
    <submittedName>
        <fullName evidence="2">Glycosyl transferase</fullName>
    </submittedName>
</protein>
<dbReference type="AlphaFoldDB" id="A0A0B6WWU4"/>
<dbReference type="Proteomes" id="UP000031518">
    <property type="component" value="Unassembled WGS sequence"/>
</dbReference>
<dbReference type="CDD" id="cd00761">
    <property type="entry name" value="Glyco_tranf_GTA_type"/>
    <property type="match status" value="1"/>
</dbReference>
<dbReference type="PANTHER" id="PTHR43685">
    <property type="entry name" value="GLYCOSYLTRANSFERASE"/>
    <property type="match status" value="1"/>
</dbReference>
<dbReference type="GO" id="GO:0016740">
    <property type="term" value="F:transferase activity"/>
    <property type="evidence" value="ECO:0007669"/>
    <property type="project" value="UniProtKB-KW"/>
</dbReference>
<keyword evidence="2" id="KW-0808">Transferase</keyword>
<dbReference type="RefSeq" id="WP_041975242.1">
    <property type="nucleotide sequence ID" value="NZ_CBXV010000004.1"/>
</dbReference>
<dbReference type="Gene3D" id="3.90.550.10">
    <property type="entry name" value="Spore Coat Polysaccharide Biosynthesis Protein SpsA, Chain A"/>
    <property type="match status" value="1"/>
</dbReference>